<dbReference type="PANTHER" id="PTHR43213">
    <property type="entry name" value="BIFUNCTIONAL DTTP/UTP PYROPHOSPHATASE/METHYLTRANSFERASE PROTEIN-RELATED"/>
    <property type="match status" value="1"/>
</dbReference>
<evidence type="ECO:0000256" key="2">
    <source>
        <dbReference type="ARBA" id="ARBA00022801"/>
    </source>
</evidence>
<evidence type="ECO:0000256" key="1">
    <source>
        <dbReference type="ARBA" id="ARBA00001968"/>
    </source>
</evidence>
<keyword evidence="4" id="KW-0963">Cytoplasm</keyword>
<comment type="catalytic activity">
    <reaction evidence="4">
        <text>UTP + H2O = UMP + diphosphate + H(+)</text>
        <dbReference type="Rhea" id="RHEA:29395"/>
        <dbReference type="ChEBI" id="CHEBI:15377"/>
        <dbReference type="ChEBI" id="CHEBI:15378"/>
        <dbReference type="ChEBI" id="CHEBI:33019"/>
        <dbReference type="ChEBI" id="CHEBI:46398"/>
        <dbReference type="ChEBI" id="CHEBI:57865"/>
        <dbReference type="EC" id="3.6.1.9"/>
    </reaction>
</comment>
<dbReference type="InterPro" id="IPR003697">
    <property type="entry name" value="Maf-like"/>
</dbReference>
<sequence>MKQIVLASASPRRKKLLQQINLPFEVHPSSVEENYNPEWSPGKIVKELSLKKGKNVATDFSSALVISADTIVTFEDTILEKPEDANEAYDMLTQLSNNTHQVYTGVALCKTDQINNIAGTKTFFEVTDVTFGKLNPQDIKNYVEGGSPMDKAGSYGIQDDFGAIFVKRIEGDYNNVVGFPLHSFYNTVRNFAGEFLPNPGN</sequence>
<dbReference type="PANTHER" id="PTHR43213:SF5">
    <property type="entry name" value="BIFUNCTIONAL DTTP_UTP PYROPHOSPHATASE_METHYLTRANSFERASE PROTEIN-RELATED"/>
    <property type="match status" value="1"/>
</dbReference>
<keyword evidence="2 4" id="KW-0378">Hydrolase</keyword>
<dbReference type="NCBIfam" id="TIGR00172">
    <property type="entry name" value="maf"/>
    <property type="match status" value="1"/>
</dbReference>
<proteinExistence type="inferred from homology"/>
<dbReference type="Pfam" id="PF02545">
    <property type="entry name" value="Maf"/>
    <property type="match status" value="1"/>
</dbReference>
<dbReference type="EMBL" id="JAALLS010000001">
    <property type="protein sequence ID" value="NGP86827.1"/>
    <property type="molecule type" value="Genomic_DNA"/>
</dbReference>
<feature type="site" description="Important for substrate specificity" evidence="4">
    <location>
        <position position="158"/>
    </location>
</feature>
<name>A0A6M1SYU5_9BACT</name>
<evidence type="ECO:0000313" key="5">
    <source>
        <dbReference type="EMBL" id="NGP86827.1"/>
    </source>
</evidence>
<evidence type="ECO:0000256" key="3">
    <source>
        <dbReference type="ARBA" id="ARBA00023080"/>
    </source>
</evidence>
<evidence type="ECO:0000313" key="6">
    <source>
        <dbReference type="Proteomes" id="UP000479132"/>
    </source>
</evidence>
<dbReference type="EC" id="3.6.1.9" evidence="4"/>
<feature type="active site" description="Proton acceptor" evidence="4">
    <location>
        <position position="69"/>
    </location>
</feature>
<comment type="function">
    <text evidence="4">Nucleoside triphosphate pyrophosphatase that hydrolyzes dTTP and UTP. May have a dual role in cell division arrest and in preventing the incorporation of modified nucleotides into cellular nucleic acids.</text>
</comment>
<reference evidence="5 6" key="1">
    <citation type="submission" date="2020-02" db="EMBL/GenBank/DDBJ databases">
        <title>Aliifodinibius halophilus 2W32, complete genome.</title>
        <authorList>
            <person name="Li Y."/>
            <person name="Wu S."/>
        </authorList>
    </citation>
    <scope>NUCLEOTIDE SEQUENCE [LARGE SCALE GENOMIC DNA]</scope>
    <source>
        <strain evidence="5 6">2W32</strain>
    </source>
</reference>
<feature type="site" description="Important for substrate specificity" evidence="4">
    <location>
        <position position="70"/>
    </location>
</feature>
<accession>A0A6M1SYU5</accession>
<dbReference type="GO" id="GO:0009117">
    <property type="term" value="P:nucleotide metabolic process"/>
    <property type="evidence" value="ECO:0007669"/>
    <property type="project" value="UniProtKB-KW"/>
</dbReference>
<dbReference type="InterPro" id="IPR029001">
    <property type="entry name" value="ITPase-like_fam"/>
</dbReference>
<dbReference type="CDD" id="cd00555">
    <property type="entry name" value="Maf"/>
    <property type="match status" value="1"/>
</dbReference>
<dbReference type="SUPFAM" id="SSF52972">
    <property type="entry name" value="ITPase-like"/>
    <property type="match status" value="1"/>
</dbReference>
<dbReference type="GO" id="GO:0005737">
    <property type="term" value="C:cytoplasm"/>
    <property type="evidence" value="ECO:0007669"/>
    <property type="project" value="UniProtKB-SubCell"/>
</dbReference>
<comment type="caution">
    <text evidence="5">The sequence shown here is derived from an EMBL/GenBank/DDBJ whole genome shotgun (WGS) entry which is preliminary data.</text>
</comment>
<dbReference type="Gene3D" id="3.90.950.10">
    <property type="match status" value="1"/>
</dbReference>
<comment type="catalytic activity">
    <reaction evidence="4">
        <text>dTTP + H2O = dTMP + diphosphate + H(+)</text>
        <dbReference type="Rhea" id="RHEA:28534"/>
        <dbReference type="ChEBI" id="CHEBI:15377"/>
        <dbReference type="ChEBI" id="CHEBI:15378"/>
        <dbReference type="ChEBI" id="CHEBI:33019"/>
        <dbReference type="ChEBI" id="CHEBI:37568"/>
        <dbReference type="ChEBI" id="CHEBI:63528"/>
        <dbReference type="EC" id="3.6.1.9"/>
    </reaction>
</comment>
<dbReference type="GO" id="GO:0047429">
    <property type="term" value="F:nucleoside triphosphate diphosphatase activity"/>
    <property type="evidence" value="ECO:0007669"/>
    <property type="project" value="UniProtKB-EC"/>
</dbReference>
<dbReference type="AlphaFoldDB" id="A0A6M1SYU5"/>
<evidence type="ECO:0000256" key="4">
    <source>
        <dbReference type="HAMAP-Rule" id="MF_00528"/>
    </source>
</evidence>
<protein>
    <recommendedName>
        <fullName evidence="4">dTTP/UTP pyrophosphatase</fullName>
        <shortName evidence="4">dTTPase/UTPase</shortName>
        <ecNumber evidence="4">3.6.1.9</ecNumber>
    </recommendedName>
    <alternativeName>
        <fullName evidence="4">Nucleoside triphosphate pyrophosphatase</fullName>
    </alternativeName>
    <alternativeName>
        <fullName evidence="4">Nucleotide pyrophosphatase</fullName>
        <shortName evidence="4">Nucleotide PPase</shortName>
    </alternativeName>
</protein>
<comment type="cofactor">
    <cofactor evidence="1 4">
        <name>a divalent metal cation</name>
        <dbReference type="ChEBI" id="CHEBI:60240"/>
    </cofactor>
</comment>
<dbReference type="RefSeq" id="WP_165265004.1">
    <property type="nucleotide sequence ID" value="NZ_JAALLS010000001.1"/>
</dbReference>
<dbReference type="PIRSF" id="PIRSF006305">
    <property type="entry name" value="Maf"/>
    <property type="match status" value="1"/>
</dbReference>
<dbReference type="Proteomes" id="UP000479132">
    <property type="component" value="Unassembled WGS sequence"/>
</dbReference>
<organism evidence="5 6">
    <name type="scientific">Fodinibius halophilus</name>
    <dbReference type="NCBI Taxonomy" id="1736908"/>
    <lineage>
        <taxon>Bacteria</taxon>
        <taxon>Pseudomonadati</taxon>
        <taxon>Balneolota</taxon>
        <taxon>Balneolia</taxon>
        <taxon>Balneolales</taxon>
        <taxon>Balneolaceae</taxon>
        <taxon>Fodinibius</taxon>
    </lineage>
</organism>
<comment type="subcellular location">
    <subcellularLocation>
        <location evidence="4">Cytoplasm</location>
    </subcellularLocation>
</comment>
<comment type="similarity">
    <text evidence="4">Belongs to the Maf family. YhdE subfamily.</text>
</comment>
<gene>
    <name evidence="5" type="primary">maf</name>
    <name evidence="5" type="ORF">G3569_00565</name>
</gene>
<dbReference type="HAMAP" id="MF_00528">
    <property type="entry name" value="Maf"/>
    <property type="match status" value="1"/>
</dbReference>
<keyword evidence="3 4" id="KW-0546">Nucleotide metabolism</keyword>
<comment type="caution">
    <text evidence="4">Lacks conserved residue(s) required for the propagation of feature annotation.</text>
</comment>
<feature type="site" description="Important for substrate specificity" evidence="4">
    <location>
        <position position="12"/>
    </location>
</feature>
<keyword evidence="6" id="KW-1185">Reference proteome</keyword>